<feature type="domain" description="DNA mismatch repair proteins mutS family" evidence="12">
    <location>
        <begin position="712"/>
        <end position="728"/>
    </location>
</feature>
<dbReference type="CDD" id="cd03284">
    <property type="entry name" value="ABC_MutS1"/>
    <property type="match status" value="1"/>
</dbReference>
<dbReference type="GO" id="GO:0005829">
    <property type="term" value="C:cytosol"/>
    <property type="evidence" value="ECO:0007669"/>
    <property type="project" value="TreeGrafter"/>
</dbReference>
<dbReference type="InterPro" id="IPR007861">
    <property type="entry name" value="DNA_mismatch_repair_MutS_clamp"/>
</dbReference>
<dbReference type="GO" id="GO:0140664">
    <property type="term" value="F:ATP-dependent DNA damage sensor activity"/>
    <property type="evidence" value="ECO:0007669"/>
    <property type="project" value="InterPro"/>
</dbReference>
<dbReference type="SUPFAM" id="SSF52540">
    <property type="entry name" value="P-loop containing nucleoside triphosphate hydrolases"/>
    <property type="match status" value="1"/>
</dbReference>
<dbReference type="InterPro" id="IPR007695">
    <property type="entry name" value="DNA_mismatch_repair_MutS-lik_N"/>
</dbReference>
<dbReference type="Pfam" id="PF00488">
    <property type="entry name" value="MutS_V"/>
    <property type="match status" value="1"/>
</dbReference>
<evidence type="ECO:0000256" key="2">
    <source>
        <dbReference type="ARBA" id="ARBA00021982"/>
    </source>
</evidence>
<dbReference type="InterPro" id="IPR036187">
    <property type="entry name" value="DNA_mismatch_repair_MutS_sf"/>
</dbReference>
<feature type="compositionally biased region" description="Basic and acidic residues" evidence="11">
    <location>
        <begin position="909"/>
        <end position="919"/>
    </location>
</feature>
<dbReference type="Gene3D" id="3.40.50.300">
    <property type="entry name" value="P-loop containing nucleotide triphosphate hydrolases"/>
    <property type="match status" value="1"/>
</dbReference>
<feature type="compositionally biased region" description="Polar residues" evidence="11">
    <location>
        <begin position="845"/>
        <end position="860"/>
    </location>
</feature>
<comment type="caution">
    <text evidence="13">The sequence shown here is derived from an EMBL/GenBank/DDBJ whole genome shotgun (WGS) entry which is preliminary data.</text>
</comment>
<sequence>MMQQYLRIKAEFPDMLLFYRMGDFYELFFADAQRAARLLEITLTKRGQSAGQPIPMAGIPYHAAEGYLARLVRAGVSVAICEQKGDPAKSKGPVEREVVRIVTPGTLTDEALLEERQESLICALAEPEGKSGAAAQSDARSAADAGGRVGLAVLELASGRFSVLEIDGQEALAAELERLRPAELLLSESSRLPEQLGERLASGLAAGITRRAPWQFDADSAERLLCEQFGTQDLSGFGCAGLRLAIGAAGCLLQYVKETQRVALPHLRGLRTESRDDALILDAATRRNLELTRSLSAASGGTQGSAGSDQHTLAGIMDRTATAMGARLLRRWINRPLRDRLAVGERHQAIEALLLSGAFEALREELAAIGDLERILARVALGSARPRDLAALREALARLPALHADLGMAESARLGQLDTEMGEHPELASLLQRALIEQPPMLIRDGGVIARSYDPELDELRDLAEHGDQFLIDLEQRERARTGISTLKVGYNRVHGYYIELGRSHAERVPDDYQRRQTLKASERYITPELKRFEEQVLSARERSLAREKLLYEALIEQLQANLAPLQATAAAIAELDVLCNLAERAERLNWSRPQLNDAPGIQIQDGRHPVVEQVRAEPFVPNGLKLGNAQRMLVITGPNMGGKSTFMRQVALIVVMAYAGSFVPAKSAQLGPIDRIFSRIGAADDLARGRSTFMVEMEETANILNNATANSLVLMDEIGRGTSTFDGLSLAWACAEAIADQLRAFTLFATHYFELTALPERHASVRNVHLDAVEHGERIVFLHSLREGPASQSYGLQVAALAGVPAAVIARAREHLRRLEEQSAERDQGARQLSLFPSEPSAGMSAQDQRTASSASTLEASGASRSRSASKSRSASSPSTEHAPTPSSSSLPEPPMIREPMPSPALDALRELDPDELSPRKALETLYRLQALDRGLDDLP</sequence>
<dbReference type="SUPFAM" id="SSF55271">
    <property type="entry name" value="DNA repair protein MutS, domain I"/>
    <property type="match status" value="1"/>
</dbReference>
<feature type="binding site" evidence="9">
    <location>
        <begin position="638"/>
        <end position="645"/>
    </location>
    <ligand>
        <name>ATP</name>
        <dbReference type="ChEBI" id="CHEBI:30616"/>
    </ligand>
</feature>
<dbReference type="InterPro" id="IPR036678">
    <property type="entry name" value="MutS_con_dom_sf"/>
</dbReference>
<dbReference type="GO" id="GO:0003684">
    <property type="term" value="F:damaged DNA binding"/>
    <property type="evidence" value="ECO:0007669"/>
    <property type="project" value="UniProtKB-UniRule"/>
</dbReference>
<comment type="similarity">
    <text evidence="1 9 10">Belongs to the DNA mismatch repair MutS family.</text>
</comment>
<feature type="compositionally biased region" description="Pro residues" evidence="11">
    <location>
        <begin position="893"/>
        <end position="904"/>
    </location>
</feature>
<gene>
    <name evidence="9 13" type="primary">mutS</name>
    <name evidence="13" type="ORF">CKO42_12400</name>
</gene>
<keyword evidence="5 9" id="KW-0067">ATP-binding</keyword>
<evidence type="ECO:0000256" key="11">
    <source>
        <dbReference type="SAM" id="MobiDB-lite"/>
    </source>
</evidence>
<reference evidence="13 14" key="1">
    <citation type="journal article" date="2020" name="Microorganisms">
        <title>Osmotic Adaptation and Compatible Solute Biosynthesis of Phototrophic Bacteria as Revealed from Genome Analyses.</title>
        <authorList>
            <person name="Imhoff J.F."/>
            <person name="Rahn T."/>
            <person name="Kunzel S."/>
            <person name="Keller A."/>
            <person name="Neulinger S.C."/>
        </authorList>
    </citation>
    <scope>NUCLEOTIDE SEQUENCE [LARGE SCALE GENOMIC DNA]</scope>
    <source>
        <strain evidence="13 14">DSM 25653</strain>
    </source>
</reference>
<evidence type="ECO:0000256" key="10">
    <source>
        <dbReference type="RuleBase" id="RU003756"/>
    </source>
</evidence>
<evidence type="ECO:0000313" key="14">
    <source>
        <dbReference type="Proteomes" id="UP001138768"/>
    </source>
</evidence>
<dbReference type="HAMAP" id="MF_00096">
    <property type="entry name" value="MutS"/>
    <property type="match status" value="1"/>
</dbReference>
<evidence type="ECO:0000256" key="3">
    <source>
        <dbReference type="ARBA" id="ARBA00022741"/>
    </source>
</evidence>
<dbReference type="InterPro" id="IPR045076">
    <property type="entry name" value="MutS"/>
</dbReference>
<dbReference type="FunFam" id="3.40.50.300:FF:000283">
    <property type="entry name" value="DNA mismatch repair protein MutS"/>
    <property type="match status" value="1"/>
</dbReference>
<keyword evidence="6 9" id="KW-0238">DNA-binding</keyword>
<protein>
    <recommendedName>
        <fullName evidence="2 9">DNA mismatch repair protein MutS</fullName>
    </recommendedName>
</protein>
<dbReference type="SUPFAM" id="SSF48334">
    <property type="entry name" value="DNA repair protein MutS, domain III"/>
    <property type="match status" value="1"/>
</dbReference>
<keyword evidence="3 9" id="KW-0547">Nucleotide-binding</keyword>
<dbReference type="SMART" id="SM00534">
    <property type="entry name" value="MUTSac"/>
    <property type="match status" value="1"/>
</dbReference>
<evidence type="ECO:0000256" key="1">
    <source>
        <dbReference type="ARBA" id="ARBA00006271"/>
    </source>
</evidence>
<dbReference type="PIRSF" id="PIRSF037677">
    <property type="entry name" value="DNA_mis_repair_Msh6"/>
    <property type="match status" value="1"/>
</dbReference>
<dbReference type="InterPro" id="IPR000432">
    <property type="entry name" value="DNA_mismatch_repair_MutS_C"/>
</dbReference>
<dbReference type="PROSITE" id="PS00486">
    <property type="entry name" value="DNA_MISMATCH_REPAIR_2"/>
    <property type="match status" value="1"/>
</dbReference>
<dbReference type="NCBIfam" id="TIGR01070">
    <property type="entry name" value="mutS1"/>
    <property type="match status" value="1"/>
</dbReference>
<dbReference type="InterPro" id="IPR007860">
    <property type="entry name" value="DNA_mmatch_repair_MutS_con_dom"/>
</dbReference>
<dbReference type="FunFam" id="1.10.1420.10:FF:000002">
    <property type="entry name" value="DNA mismatch repair protein MutS"/>
    <property type="match status" value="1"/>
</dbReference>
<dbReference type="Pfam" id="PF01624">
    <property type="entry name" value="MutS_I"/>
    <property type="match status" value="1"/>
</dbReference>
<feature type="compositionally biased region" description="Basic and acidic residues" evidence="11">
    <location>
        <begin position="820"/>
        <end position="830"/>
    </location>
</feature>
<evidence type="ECO:0000313" key="13">
    <source>
        <dbReference type="EMBL" id="MBK1619221.1"/>
    </source>
</evidence>
<dbReference type="SUPFAM" id="SSF53150">
    <property type="entry name" value="DNA repair protein MutS, domain II"/>
    <property type="match status" value="1"/>
</dbReference>
<dbReference type="NCBIfam" id="NF003810">
    <property type="entry name" value="PRK05399.1"/>
    <property type="match status" value="1"/>
</dbReference>
<keyword evidence="7 9" id="KW-0234">DNA repair</keyword>
<dbReference type="Pfam" id="PF05188">
    <property type="entry name" value="MutS_II"/>
    <property type="match status" value="1"/>
</dbReference>
<keyword evidence="4 9" id="KW-0227">DNA damage</keyword>
<evidence type="ECO:0000256" key="9">
    <source>
        <dbReference type="HAMAP-Rule" id="MF_00096"/>
    </source>
</evidence>
<dbReference type="PANTHER" id="PTHR11361">
    <property type="entry name" value="DNA MISMATCH REPAIR PROTEIN MUTS FAMILY MEMBER"/>
    <property type="match status" value="1"/>
</dbReference>
<dbReference type="InterPro" id="IPR005748">
    <property type="entry name" value="DNA_mismatch_repair_MutS"/>
</dbReference>
<dbReference type="InterPro" id="IPR016151">
    <property type="entry name" value="DNA_mismatch_repair_MutS_N"/>
</dbReference>
<dbReference type="Gene3D" id="1.10.1420.10">
    <property type="match status" value="2"/>
</dbReference>
<dbReference type="InterPro" id="IPR007696">
    <property type="entry name" value="DNA_mismatch_repair_MutS_core"/>
</dbReference>
<keyword evidence="14" id="KW-1185">Reference proteome</keyword>
<dbReference type="Gene3D" id="6.10.140.430">
    <property type="match status" value="1"/>
</dbReference>
<dbReference type="GO" id="GO:0005524">
    <property type="term" value="F:ATP binding"/>
    <property type="evidence" value="ECO:0007669"/>
    <property type="project" value="UniProtKB-UniRule"/>
</dbReference>
<name>A0A9X0W976_9GAMM</name>
<dbReference type="GO" id="GO:0030983">
    <property type="term" value="F:mismatched DNA binding"/>
    <property type="evidence" value="ECO:0007669"/>
    <property type="project" value="InterPro"/>
</dbReference>
<dbReference type="EMBL" id="NRRY01000019">
    <property type="protein sequence ID" value="MBK1619221.1"/>
    <property type="molecule type" value="Genomic_DNA"/>
</dbReference>
<proteinExistence type="inferred from homology"/>
<dbReference type="Proteomes" id="UP001138768">
    <property type="component" value="Unassembled WGS sequence"/>
</dbReference>
<dbReference type="InterPro" id="IPR027417">
    <property type="entry name" value="P-loop_NTPase"/>
</dbReference>
<dbReference type="Pfam" id="PF05190">
    <property type="entry name" value="MutS_IV"/>
    <property type="match status" value="1"/>
</dbReference>
<dbReference type="FunFam" id="3.40.1170.10:FF:000001">
    <property type="entry name" value="DNA mismatch repair protein MutS"/>
    <property type="match status" value="1"/>
</dbReference>
<organism evidence="13 14">
    <name type="scientific">Lamprobacter modestohalophilus</name>
    <dbReference type="NCBI Taxonomy" id="1064514"/>
    <lineage>
        <taxon>Bacteria</taxon>
        <taxon>Pseudomonadati</taxon>
        <taxon>Pseudomonadota</taxon>
        <taxon>Gammaproteobacteria</taxon>
        <taxon>Chromatiales</taxon>
        <taxon>Chromatiaceae</taxon>
        <taxon>Lamprobacter</taxon>
    </lineage>
</organism>
<evidence type="ECO:0000256" key="6">
    <source>
        <dbReference type="ARBA" id="ARBA00023125"/>
    </source>
</evidence>
<dbReference type="AlphaFoldDB" id="A0A9X0W976"/>
<evidence type="ECO:0000256" key="7">
    <source>
        <dbReference type="ARBA" id="ARBA00023204"/>
    </source>
</evidence>
<dbReference type="SMART" id="SM00533">
    <property type="entry name" value="MUTSd"/>
    <property type="match status" value="1"/>
</dbReference>
<evidence type="ECO:0000256" key="8">
    <source>
        <dbReference type="ARBA" id="ARBA00024647"/>
    </source>
</evidence>
<dbReference type="Gene3D" id="3.30.420.110">
    <property type="entry name" value="MutS, connector domain"/>
    <property type="match status" value="1"/>
</dbReference>
<accession>A0A9X0W976</accession>
<evidence type="ECO:0000256" key="4">
    <source>
        <dbReference type="ARBA" id="ARBA00022763"/>
    </source>
</evidence>
<dbReference type="InterPro" id="IPR017261">
    <property type="entry name" value="DNA_mismatch_repair_MutS/MSH"/>
</dbReference>
<evidence type="ECO:0000256" key="5">
    <source>
        <dbReference type="ARBA" id="ARBA00022840"/>
    </source>
</evidence>
<dbReference type="Pfam" id="PF05192">
    <property type="entry name" value="MutS_III"/>
    <property type="match status" value="1"/>
</dbReference>
<comment type="function">
    <text evidence="8 9">This protein is involved in the repair of mismatches in DNA. It is possible that it carries out the mismatch recognition step. This protein has a weak ATPase activity.</text>
</comment>
<dbReference type="Gene3D" id="3.40.1170.10">
    <property type="entry name" value="DNA repair protein MutS, domain I"/>
    <property type="match status" value="1"/>
</dbReference>
<feature type="region of interest" description="Disordered" evidence="11">
    <location>
        <begin position="820"/>
        <end position="919"/>
    </location>
</feature>
<feature type="compositionally biased region" description="Low complexity" evidence="11">
    <location>
        <begin position="861"/>
        <end position="892"/>
    </location>
</feature>
<dbReference type="PANTHER" id="PTHR11361:SF34">
    <property type="entry name" value="DNA MISMATCH REPAIR PROTEIN MSH1, MITOCHONDRIAL"/>
    <property type="match status" value="1"/>
</dbReference>
<dbReference type="GO" id="GO:0006298">
    <property type="term" value="P:mismatch repair"/>
    <property type="evidence" value="ECO:0007669"/>
    <property type="project" value="UniProtKB-UniRule"/>
</dbReference>
<evidence type="ECO:0000259" key="12">
    <source>
        <dbReference type="PROSITE" id="PS00486"/>
    </source>
</evidence>